<comment type="caution">
    <text evidence="8">The sequence shown here is derived from an EMBL/GenBank/DDBJ whole genome shotgun (WGS) entry which is preliminary data.</text>
</comment>
<dbReference type="PROSITE" id="PS50157">
    <property type="entry name" value="ZINC_FINGER_C2H2_2"/>
    <property type="match status" value="5"/>
</dbReference>
<evidence type="ECO:0000256" key="2">
    <source>
        <dbReference type="ARBA" id="ARBA00022737"/>
    </source>
</evidence>
<dbReference type="InterPro" id="IPR013087">
    <property type="entry name" value="Znf_C2H2_type"/>
</dbReference>
<keyword evidence="1" id="KW-0479">Metal-binding</keyword>
<dbReference type="SUPFAM" id="SSF57667">
    <property type="entry name" value="beta-beta-alpha zinc fingers"/>
    <property type="match status" value="2"/>
</dbReference>
<dbReference type="Proteomes" id="UP001642540">
    <property type="component" value="Unassembled WGS sequence"/>
</dbReference>
<feature type="region of interest" description="Disordered" evidence="6">
    <location>
        <begin position="77"/>
        <end position="100"/>
    </location>
</feature>
<dbReference type="SMART" id="SM00355">
    <property type="entry name" value="ZnF_C2H2"/>
    <property type="match status" value="6"/>
</dbReference>
<keyword evidence="4" id="KW-0862">Zinc</keyword>
<dbReference type="Pfam" id="PF00096">
    <property type="entry name" value="zf-C2H2"/>
    <property type="match status" value="1"/>
</dbReference>
<dbReference type="PANTHER" id="PTHR24403">
    <property type="entry name" value="ZINC FINGER PROTEIN"/>
    <property type="match status" value="1"/>
</dbReference>
<feature type="compositionally biased region" description="Acidic residues" evidence="6">
    <location>
        <begin position="234"/>
        <end position="247"/>
    </location>
</feature>
<feature type="region of interest" description="Disordered" evidence="6">
    <location>
        <begin position="164"/>
        <end position="268"/>
    </location>
</feature>
<keyword evidence="3 5" id="KW-0863">Zinc-finger</keyword>
<protein>
    <recommendedName>
        <fullName evidence="7">C2H2-type domain-containing protein</fullName>
    </recommendedName>
</protein>
<dbReference type="PROSITE" id="PS00028">
    <property type="entry name" value="ZINC_FINGER_C2H2_1"/>
    <property type="match status" value="5"/>
</dbReference>
<dbReference type="PANTHER" id="PTHR24403:SF67">
    <property type="entry name" value="FI01116P-RELATED"/>
    <property type="match status" value="1"/>
</dbReference>
<feature type="compositionally biased region" description="Low complexity" evidence="6">
    <location>
        <begin position="133"/>
        <end position="144"/>
    </location>
</feature>
<evidence type="ECO:0000313" key="8">
    <source>
        <dbReference type="EMBL" id="CAL8145683.1"/>
    </source>
</evidence>
<feature type="region of interest" description="Disordered" evidence="6">
    <location>
        <begin position="122"/>
        <end position="147"/>
    </location>
</feature>
<accession>A0ABP1S821</accession>
<evidence type="ECO:0000313" key="9">
    <source>
        <dbReference type="Proteomes" id="UP001642540"/>
    </source>
</evidence>
<dbReference type="EMBL" id="CAXLJM020000164">
    <property type="protein sequence ID" value="CAL8145683.1"/>
    <property type="molecule type" value="Genomic_DNA"/>
</dbReference>
<evidence type="ECO:0000259" key="7">
    <source>
        <dbReference type="PROSITE" id="PS50157"/>
    </source>
</evidence>
<evidence type="ECO:0000256" key="1">
    <source>
        <dbReference type="ARBA" id="ARBA00022723"/>
    </source>
</evidence>
<feature type="domain" description="C2H2-type" evidence="7">
    <location>
        <begin position="391"/>
        <end position="419"/>
    </location>
</feature>
<dbReference type="Gene3D" id="3.30.160.60">
    <property type="entry name" value="Classic Zinc Finger"/>
    <property type="match status" value="3"/>
</dbReference>
<evidence type="ECO:0000256" key="5">
    <source>
        <dbReference type="PROSITE-ProRule" id="PRU00042"/>
    </source>
</evidence>
<feature type="domain" description="C2H2-type" evidence="7">
    <location>
        <begin position="333"/>
        <end position="361"/>
    </location>
</feature>
<dbReference type="InterPro" id="IPR050688">
    <property type="entry name" value="Zinc_finger/UBP_domain"/>
</dbReference>
<feature type="compositionally biased region" description="Basic and acidic residues" evidence="6">
    <location>
        <begin position="168"/>
        <end position="183"/>
    </location>
</feature>
<organism evidence="8 9">
    <name type="scientific">Orchesella dallaii</name>
    <dbReference type="NCBI Taxonomy" id="48710"/>
    <lineage>
        <taxon>Eukaryota</taxon>
        <taxon>Metazoa</taxon>
        <taxon>Ecdysozoa</taxon>
        <taxon>Arthropoda</taxon>
        <taxon>Hexapoda</taxon>
        <taxon>Collembola</taxon>
        <taxon>Entomobryomorpha</taxon>
        <taxon>Entomobryoidea</taxon>
        <taxon>Orchesellidae</taxon>
        <taxon>Orchesellinae</taxon>
        <taxon>Orchesella</taxon>
    </lineage>
</organism>
<keyword evidence="2" id="KW-0677">Repeat</keyword>
<name>A0ABP1S821_9HEXA</name>
<dbReference type="InterPro" id="IPR036236">
    <property type="entry name" value="Znf_C2H2_sf"/>
</dbReference>
<evidence type="ECO:0000256" key="6">
    <source>
        <dbReference type="SAM" id="MobiDB-lite"/>
    </source>
</evidence>
<keyword evidence="9" id="KW-1185">Reference proteome</keyword>
<gene>
    <name evidence="8" type="ORF">ODALV1_LOCUS30568</name>
</gene>
<reference evidence="8 9" key="1">
    <citation type="submission" date="2024-08" db="EMBL/GenBank/DDBJ databases">
        <authorList>
            <person name="Cucini C."/>
            <person name="Frati F."/>
        </authorList>
    </citation>
    <scope>NUCLEOTIDE SEQUENCE [LARGE SCALE GENOMIC DNA]</scope>
</reference>
<feature type="domain" description="C2H2-type" evidence="7">
    <location>
        <begin position="364"/>
        <end position="391"/>
    </location>
</feature>
<evidence type="ECO:0000256" key="4">
    <source>
        <dbReference type="ARBA" id="ARBA00022833"/>
    </source>
</evidence>
<evidence type="ECO:0000256" key="3">
    <source>
        <dbReference type="ARBA" id="ARBA00022771"/>
    </source>
</evidence>
<feature type="domain" description="C2H2-type" evidence="7">
    <location>
        <begin position="420"/>
        <end position="447"/>
    </location>
</feature>
<proteinExistence type="predicted"/>
<sequence>MALGSHSRIDNLRLGVDNLLKRLDTRVKALEQAVTLISKCTKVDISKILQCHLNPEYFISQQPHTQTQTQTKCNRNAVGIDNTGDSDSASIKSVGRESDGRVEEIPRTLTVRRLRINIRSLTEKAKPSNVPQPSSLPSSSSLLSTGTGKVDPVLKEFFNFGRLDYQNDEDKTPPSKMTQDKPKPKASGNCTSIPLVDLEGLNDFGVGDDNNDDAGMPNSPPDIENDNENLVQDNDPDYQPEMEDCNFESEQKDAPQPQPPRRRRRPIRRPRKVHEWKCVYCEAIFPSLKKLTAHKRQEHKWVAWKTCPHCQKKMYGNHKFQIHLRTHTKERPFLCNECGKCFRVKTELNSHMKIIHRNGDGEIYICKYCGKESNSKSKRDSHEKLHEEKGKICPHCHRKFANSCTLKVHIDTIHLRIRRHACHLCDKKFLRHYHLNRHVATHANPNRRNKGYHIERPKKPRAHKTTVWRVFQNDDDDGKIGKENENEEADLNLNQEVIEVLGEVVEIEGDNDKTTSNEVEEVAQGTTDEASDVALTKDPVIMPVLILVNKDSDKISAKEVEGSALEGEGKGVNET</sequence>
<feature type="domain" description="C2H2-type" evidence="7">
    <location>
        <begin position="305"/>
        <end position="332"/>
    </location>
</feature>